<evidence type="ECO:0000313" key="2">
    <source>
        <dbReference type="EMBL" id="EQD33523.1"/>
    </source>
</evidence>
<keyword evidence="2" id="KW-0489">Methyltransferase</keyword>
<comment type="caution">
    <text evidence="2">The sequence shown here is derived from an EMBL/GenBank/DDBJ whole genome shotgun (WGS) entry which is preliminary data.</text>
</comment>
<dbReference type="InterPro" id="IPR029063">
    <property type="entry name" value="SAM-dependent_MTases_sf"/>
</dbReference>
<reference evidence="2" key="2">
    <citation type="journal article" date="2014" name="ISME J.">
        <title>Microbial stratification in low pH oxic and suboxic macroscopic growths along an acid mine drainage.</title>
        <authorList>
            <person name="Mendez-Garcia C."/>
            <person name="Mesa V."/>
            <person name="Sprenger R.R."/>
            <person name="Richter M."/>
            <person name="Diez M.S."/>
            <person name="Solano J."/>
            <person name="Bargiela R."/>
            <person name="Golyshina O.V."/>
            <person name="Manteca A."/>
            <person name="Ramos J.L."/>
            <person name="Gallego J.R."/>
            <person name="Llorente I."/>
            <person name="Martins Dos Santos V.A."/>
            <person name="Jensen O.N."/>
            <person name="Pelaez A.I."/>
            <person name="Sanchez J."/>
            <person name="Ferrer M."/>
        </authorList>
    </citation>
    <scope>NUCLEOTIDE SEQUENCE</scope>
</reference>
<feature type="domain" description="Methyltransferase FkbM" evidence="1">
    <location>
        <begin position="10"/>
        <end position="119"/>
    </location>
</feature>
<proteinExistence type="predicted"/>
<dbReference type="GO" id="GO:0008171">
    <property type="term" value="F:O-methyltransferase activity"/>
    <property type="evidence" value="ECO:0007669"/>
    <property type="project" value="TreeGrafter"/>
</dbReference>
<dbReference type="Pfam" id="PF05050">
    <property type="entry name" value="Methyltransf_21"/>
    <property type="match status" value="1"/>
</dbReference>
<reference evidence="2" key="1">
    <citation type="submission" date="2013-08" db="EMBL/GenBank/DDBJ databases">
        <authorList>
            <person name="Mendez C."/>
            <person name="Richter M."/>
            <person name="Ferrer M."/>
            <person name="Sanchez J."/>
        </authorList>
    </citation>
    <scope>NUCLEOTIDE SEQUENCE</scope>
</reference>
<organism evidence="2">
    <name type="scientific">mine drainage metagenome</name>
    <dbReference type="NCBI Taxonomy" id="410659"/>
    <lineage>
        <taxon>unclassified sequences</taxon>
        <taxon>metagenomes</taxon>
        <taxon>ecological metagenomes</taxon>
    </lineage>
</organism>
<sequence>MFRRVFARHARVTLPACAVGERAGTASMHVSARDDSSSLLPIGREQTRIFPGTQEAGRAAVEVRRLEDGLQRADIAAPALLKLDVQGYELQALRGCETLLDAFAWVYCECSFVELYEGQAL</sequence>
<dbReference type="PANTHER" id="PTHR36973:SF4">
    <property type="entry name" value="NODULATION PROTEIN"/>
    <property type="match status" value="1"/>
</dbReference>
<accession>T0YK53</accession>
<dbReference type="Gene3D" id="3.40.50.150">
    <property type="entry name" value="Vaccinia Virus protein VP39"/>
    <property type="match status" value="1"/>
</dbReference>
<name>T0YK53_9ZZZZ</name>
<dbReference type="InterPro" id="IPR006342">
    <property type="entry name" value="FkbM_mtfrase"/>
</dbReference>
<dbReference type="SUPFAM" id="SSF53335">
    <property type="entry name" value="S-adenosyl-L-methionine-dependent methyltransferases"/>
    <property type="match status" value="1"/>
</dbReference>
<evidence type="ECO:0000259" key="1">
    <source>
        <dbReference type="Pfam" id="PF05050"/>
    </source>
</evidence>
<gene>
    <name evidence="2" type="ORF">B1A_18990</name>
</gene>
<dbReference type="PANTHER" id="PTHR36973">
    <property type="entry name" value="SLL1456 PROTEIN-RELATED"/>
    <property type="match status" value="1"/>
</dbReference>
<keyword evidence="2" id="KW-0808">Transferase</keyword>
<dbReference type="EMBL" id="AUZX01014009">
    <property type="protein sequence ID" value="EQD33523.1"/>
    <property type="molecule type" value="Genomic_DNA"/>
</dbReference>
<dbReference type="GO" id="GO:0032259">
    <property type="term" value="P:methylation"/>
    <property type="evidence" value="ECO:0007669"/>
    <property type="project" value="UniProtKB-KW"/>
</dbReference>
<protein>
    <submittedName>
        <fullName evidence="2">Methyltransferase, FkbM family</fullName>
    </submittedName>
</protein>
<feature type="non-terminal residue" evidence="2">
    <location>
        <position position="121"/>
    </location>
</feature>
<dbReference type="NCBIfam" id="TIGR01444">
    <property type="entry name" value="fkbM_fam"/>
    <property type="match status" value="1"/>
</dbReference>
<dbReference type="InterPro" id="IPR053188">
    <property type="entry name" value="FkbM_Methyltransferase"/>
</dbReference>
<dbReference type="AlphaFoldDB" id="T0YK53"/>